<accession>A0ABR5J2D9</accession>
<evidence type="ECO:0000313" key="2">
    <source>
        <dbReference type="Proteomes" id="UP000037020"/>
    </source>
</evidence>
<dbReference type="EMBL" id="LGUT01002141">
    <property type="protein sequence ID" value="KOG87593.1"/>
    <property type="molecule type" value="Genomic_DNA"/>
</dbReference>
<gene>
    <name evidence="1" type="ORF">ADK38_24570</name>
</gene>
<reference evidence="1 2" key="1">
    <citation type="submission" date="2015-07" db="EMBL/GenBank/DDBJ databases">
        <authorList>
            <person name="Ju K.-S."/>
            <person name="Doroghazi J.R."/>
            <person name="Metcalf W.W."/>
        </authorList>
    </citation>
    <scope>NUCLEOTIDE SEQUENCE [LARGE SCALE GENOMIC DNA]</scope>
    <source>
        <strain evidence="1 2">NRRL B-3589</strain>
    </source>
</reference>
<keyword evidence="2" id="KW-1185">Reference proteome</keyword>
<proteinExistence type="predicted"/>
<dbReference type="Proteomes" id="UP000037020">
    <property type="component" value="Unassembled WGS sequence"/>
</dbReference>
<evidence type="ECO:0000313" key="1">
    <source>
        <dbReference type="EMBL" id="KOG87593.1"/>
    </source>
</evidence>
<organism evidence="1 2">
    <name type="scientific">Streptomyces varsoviensis</name>
    <dbReference type="NCBI Taxonomy" id="67373"/>
    <lineage>
        <taxon>Bacteria</taxon>
        <taxon>Bacillati</taxon>
        <taxon>Actinomycetota</taxon>
        <taxon>Actinomycetes</taxon>
        <taxon>Kitasatosporales</taxon>
        <taxon>Streptomycetaceae</taxon>
        <taxon>Streptomyces</taxon>
    </lineage>
</organism>
<sequence>MSQRGEPAAQFAMVARPRLVALFDGTAGPARLPGDRIPLPDRRAYGRMDASGATVRADCAGRPAIYTMRTGRTTGTSLDDPSTVFPRFVTAASRAAGCPAAGNASR</sequence>
<name>A0ABR5J2D9_9ACTN</name>
<protein>
    <submittedName>
        <fullName evidence="1">Uncharacterized protein</fullName>
    </submittedName>
</protein>
<comment type="caution">
    <text evidence="1">The sequence shown here is derived from an EMBL/GenBank/DDBJ whole genome shotgun (WGS) entry which is preliminary data.</text>
</comment>